<dbReference type="NCBIfam" id="NF007757">
    <property type="entry name" value="PRK10438.1"/>
    <property type="match status" value="1"/>
</dbReference>
<evidence type="ECO:0000313" key="7">
    <source>
        <dbReference type="EMBL" id="KAA5533136.1"/>
    </source>
</evidence>
<keyword evidence="2 7" id="KW-0378">Hydrolase</keyword>
<comment type="caution">
    <text evidence="7">The sequence shown here is derived from an EMBL/GenBank/DDBJ whole genome shotgun (WGS) entry which is preliminary data.</text>
</comment>
<reference evidence="7 8" key="1">
    <citation type="submission" date="2019-09" db="EMBL/GenBank/DDBJ databases">
        <title>Genome sequence and assembly of Taibaiella sp.</title>
        <authorList>
            <person name="Chhetri G."/>
        </authorList>
    </citation>
    <scope>NUCLEOTIDE SEQUENCE [LARGE SCALE GENOMIC DNA]</scope>
    <source>
        <strain evidence="7 8">KVB11</strain>
    </source>
</reference>
<dbReference type="Pfam" id="PF00795">
    <property type="entry name" value="CN_hydrolase"/>
    <property type="match status" value="1"/>
</dbReference>
<sequence>MQPLTISLVQSNLYWEDKAKNLEQFSAKFDKIPNETQVVFLPEMFSTGFSMKPEELAETMEGPTFQWMKDMSRKHRKIISGSIIIEEAGHYYNRLIWMLPNGQFYHYDKRHLFGFAGEDKHYTAGEKRLIVQVNGWKICLMVCYDLRFPVWARQKPLSGSDESPAYDVLVYVANWPQRRSHPWKTLLQARAIENQSYVVGVNRVGEDGNGIYHSGDSMLVNPVGEIIWQQADEEAVFTYTLQPDSLKEIRNHFPFLNDGDNFMLL</sequence>
<gene>
    <name evidence="7" type="ORF">F0919_11335</name>
</gene>
<feature type="domain" description="CN hydrolase" evidence="6">
    <location>
        <begin position="4"/>
        <end position="243"/>
    </location>
</feature>
<name>A0A5M6CDE1_9BACT</name>
<dbReference type="PROSITE" id="PS50263">
    <property type="entry name" value="CN_HYDROLASE"/>
    <property type="match status" value="1"/>
</dbReference>
<organism evidence="7 8">
    <name type="scientific">Taibaiella lutea</name>
    <dbReference type="NCBI Taxonomy" id="2608001"/>
    <lineage>
        <taxon>Bacteria</taxon>
        <taxon>Pseudomonadati</taxon>
        <taxon>Bacteroidota</taxon>
        <taxon>Chitinophagia</taxon>
        <taxon>Chitinophagales</taxon>
        <taxon>Chitinophagaceae</taxon>
        <taxon>Taibaiella</taxon>
    </lineage>
</organism>
<accession>A0A5M6CDE1</accession>
<dbReference type="Proteomes" id="UP000323632">
    <property type="component" value="Unassembled WGS sequence"/>
</dbReference>
<dbReference type="SUPFAM" id="SSF56317">
    <property type="entry name" value="Carbon-nitrogen hydrolase"/>
    <property type="match status" value="1"/>
</dbReference>
<dbReference type="FunFam" id="3.60.110.10:FF:000004">
    <property type="entry name" value="Carbon-nitrogen hydrolase"/>
    <property type="match status" value="1"/>
</dbReference>
<keyword evidence="8" id="KW-1185">Reference proteome</keyword>
<protein>
    <recommendedName>
        <fullName evidence="5">Omega-amidase YafV</fullName>
        <ecNumber evidence="3">3.5.1.3</ecNumber>
    </recommendedName>
</protein>
<comment type="catalytic activity">
    <reaction evidence="4">
        <text>a monoamide of a dicarboxylate + H2O = a dicarboxylate + NH4(+)</text>
        <dbReference type="Rhea" id="RHEA:11716"/>
        <dbReference type="ChEBI" id="CHEBI:15377"/>
        <dbReference type="ChEBI" id="CHEBI:28938"/>
        <dbReference type="ChEBI" id="CHEBI:28965"/>
        <dbReference type="ChEBI" id="CHEBI:77450"/>
        <dbReference type="EC" id="3.5.1.3"/>
    </reaction>
</comment>
<dbReference type="GO" id="GO:0050152">
    <property type="term" value="F:omega-amidase activity"/>
    <property type="evidence" value="ECO:0007669"/>
    <property type="project" value="UniProtKB-EC"/>
</dbReference>
<dbReference type="EC" id="3.5.1.3" evidence="3"/>
<dbReference type="GO" id="GO:0106008">
    <property type="term" value="F:2-oxoglutaramate amidase activity"/>
    <property type="evidence" value="ECO:0007669"/>
    <property type="project" value="TreeGrafter"/>
</dbReference>
<comment type="similarity">
    <text evidence="1">Belongs to the carbon-nitrogen hydrolase superfamily. NIT1/NIT2 family.</text>
</comment>
<evidence type="ECO:0000313" key="8">
    <source>
        <dbReference type="Proteomes" id="UP000323632"/>
    </source>
</evidence>
<dbReference type="PANTHER" id="PTHR47799:SF1">
    <property type="entry name" value="OMEGA-AMIDASE YAFV"/>
    <property type="match status" value="1"/>
</dbReference>
<dbReference type="InterPro" id="IPR036526">
    <property type="entry name" value="C-N_Hydrolase_sf"/>
</dbReference>
<dbReference type="RefSeq" id="WP_150032884.1">
    <property type="nucleotide sequence ID" value="NZ_VWSH01000003.1"/>
</dbReference>
<dbReference type="Gene3D" id="3.60.110.10">
    <property type="entry name" value="Carbon-nitrogen hydrolase"/>
    <property type="match status" value="1"/>
</dbReference>
<dbReference type="InterPro" id="IPR052737">
    <property type="entry name" value="Omega-amidase_YafV"/>
</dbReference>
<dbReference type="AlphaFoldDB" id="A0A5M6CDE1"/>
<evidence type="ECO:0000259" key="6">
    <source>
        <dbReference type="PROSITE" id="PS50263"/>
    </source>
</evidence>
<dbReference type="CDD" id="cd07575">
    <property type="entry name" value="Xc-1258_like"/>
    <property type="match status" value="1"/>
</dbReference>
<evidence type="ECO:0000256" key="5">
    <source>
        <dbReference type="ARBA" id="ARBA00072139"/>
    </source>
</evidence>
<evidence type="ECO:0000256" key="1">
    <source>
        <dbReference type="ARBA" id="ARBA00010613"/>
    </source>
</evidence>
<evidence type="ECO:0000256" key="4">
    <source>
        <dbReference type="ARBA" id="ARBA00052904"/>
    </source>
</evidence>
<dbReference type="EMBL" id="VWSH01000003">
    <property type="protein sequence ID" value="KAA5533136.1"/>
    <property type="molecule type" value="Genomic_DNA"/>
</dbReference>
<proteinExistence type="inferred from homology"/>
<evidence type="ECO:0000256" key="2">
    <source>
        <dbReference type="ARBA" id="ARBA00022801"/>
    </source>
</evidence>
<evidence type="ECO:0000256" key="3">
    <source>
        <dbReference type="ARBA" id="ARBA00039118"/>
    </source>
</evidence>
<dbReference type="PANTHER" id="PTHR47799">
    <property type="entry name" value="OMEGA-AMIDASE YAFV"/>
    <property type="match status" value="1"/>
</dbReference>
<dbReference type="InterPro" id="IPR003010">
    <property type="entry name" value="C-N_Hydrolase"/>
</dbReference>